<dbReference type="InterPro" id="IPR004398">
    <property type="entry name" value="RNA_MeTrfase_RsmD"/>
</dbReference>
<dbReference type="GO" id="GO:0003676">
    <property type="term" value="F:nucleic acid binding"/>
    <property type="evidence" value="ECO:0007669"/>
    <property type="project" value="InterPro"/>
</dbReference>
<dbReference type="Pfam" id="PF03602">
    <property type="entry name" value="Cons_hypoth95"/>
    <property type="match status" value="1"/>
</dbReference>
<dbReference type="InterPro" id="IPR029063">
    <property type="entry name" value="SAM-dependent_MTases_sf"/>
</dbReference>
<dbReference type="PANTHER" id="PTHR43542:SF1">
    <property type="entry name" value="METHYLTRANSFERASE"/>
    <property type="match status" value="1"/>
</dbReference>
<dbReference type="Gene3D" id="3.40.50.150">
    <property type="entry name" value="Vaccinia Virus protein VP39"/>
    <property type="match status" value="1"/>
</dbReference>
<name>A0A512HBI5_9PROT</name>
<dbReference type="PIRSF" id="PIRSF004553">
    <property type="entry name" value="CHP00095"/>
    <property type="match status" value="1"/>
</dbReference>
<dbReference type="AlphaFoldDB" id="A0A512HBI5"/>
<dbReference type="PANTHER" id="PTHR43542">
    <property type="entry name" value="METHYLTRANSFERASE"/>
    <property type="match status" value="1"/>
</dbReference>
<proteinExistence type="predicted"/>
<evidence type="ECO:0000256" key="2">
    <source>
        <dbReference type="ARBA" id="ARBA00022679"/>
    </source>
</evidence>
<gene>
    <name evidence="3" type="ORF">ROR02_29470</name>
</gene>
<dbReference type="Proteomes" id="UP000321567">
    <property type="component" value="Unassembled WGS sequence"/>
</dbReference>
<dbReference type="GO" id="GO:0031167">
    <property type="term" value="P:rRNA methylation"/>
    <property type="evidence" value="ECO:0007669"/>
    <property type="project" value="InterPro"/>
</dbReference>
<keyword evidence="4" id="KW-1185">Reference proteome</keyword>
<keyword evidence="2 3" id="KW-0808">Transferase</keyword>
<sequence length="188" mass="19605">MRITGGEWRGRALLVPVGTRVRPTSDRARAALFNVLMHRFQGRDGFGLAGGRVLDAFAGSGALGLEALSRGAAHVTFFDTAPPSLRAVEANLKAMGGQERASVIRADAVRPPPPAQPVGLAFLDPPYAEGLADRALSQLLRAGWLAPGALVCVETDGATPAPAWPGGVGVVDERTQGRPRLTILRVAG</sequence>
<dbReference type="InterPro" id="IPR002052">
    <property type="entry name" value="DNA_methylase_N6_adenine_CS"/>
</dbReference>
<protein>
    <submittedName>
        <fullName evidence="3">DNA methyltransferase</fullName>
    </submittedName>
</protein>
<dbReference type="GO" id="GO:0008168">
    <property type="term" value="F:methyltransferase activity"/>
    <property type="evidence" value="ECO:0007669"/>
    <property type="project" value="UniProtKB-KW"/>
</dbReference>
<dbReference type="PROSITE" id="PS00092">
    <property type="entry name" value="N6_MTASE"/>
    <property type="match status" value="1"/>
</dbReference>
<dbReference type="SUPFAM" id="SSF53335">
    <property type="entry name" value="S-adenosyl-L-methionine-dependent methyltransferases"/>
    <property type="match status" value="1"/>
</dbReference>
<dbReference type="RefSeq" id="WP_147164844.1">
    <property type="nucleotide sequence ID" value="NZ_BJZO01000114.1"/>
</dbReference>
<reference evidence="3 4" key="1">
    <citation type="submission" date="2019-07" db="EMBL/GenBank/DDBJ databases">
        <title>Whole genome shotgun sequence of Rhodospirillum oryzae NBRC 107573.</title>
        <authorList>
            <person name="Hosoyama A."/>
            <person name="Uohara A."/>
            <person name="Ohji S."/>
            <person name="Ichikawa N."/>
        </authorList>
    </citation>
    <scope>NUCLEOTIDE SEQUENCE [LARGE SCALE GENOMIC DNA]</scope>
    <source>
        <strain evidence="3 4">NBRC 107573</strain>
    </source>
</reference>
<accession>A0A512HBI5</accession>
<dbReference type="CDD" id="cd02440">
    <property type="entry name" value="AdoMet_MTases"/>
    <property type="match status" value="1"/>
</dbReference>
<dbReference type="EMBL" id="BJZO01000114">
    <property type="protein sequence ID" value="GEO82816.1"/>
    <property type="molecule type" value="Genomic_DNA"/>
</dbReference>
<organism evidence="3 4">
    <name type="scientific">Pararhodospirillum oryzae</name>
    <dbReference type="NCBI Taxonomy" id="478448"/>
    <lineage>
        <taxon>Bacteria</taxon>
        <taxon>Pseudomonadati</taxon>
        <taxon>Pseudomonadota</taxon>
        <taxon>Alphaproteobacteria</taxon>
        <taxon>Rhodospirillales</taxon>
        <taxon>Rhodospirillaceae</taxon>
        <taxon>Pararhodospirillum</taxon>
    </lineage>
</organism>
<evidence type="ECO:0000256" key="1">
    <source>
        <dbReference type="ARBA" id="ARBA00022603"/>
    </source>
</evidence>
<dbReference type="NCBIfam" id="TIGR00095">
    <property type="entry name" value="16S rRNA (guanine(966)-N(2))-methyltransferase RsmD"/>
    <property type="match status" value="1"/>
</dbReference>
<comment type="caution">
    <text evidence="3">The sequence shown here is derived from an EMBL/GenBank/DDBJ whole genome shotgun (WGS) entry which is preliminary data.</text>
</comment>
<evidence type="ECO:0000313" key="4">
    <source>
        <dbReference type="Proteomes" id="UP000321567"/>
    </source>
</evidence>
<evidence type="ECO:0000313" key="3">
    <source>
        <dbReference type="EMBL" id="GEO82816.1"/>
    </source>
</evidence>
<keyword evidence="1 3" id="KW-0489">Methyltransferase</keyword>
<dbReference type="OrthoDB" id="9803017at2"/>